<evidence type="ECO:0000256" key="1">
    <source>
        <dbReference type="ARBA" id="ARBA00006598"/>
    </source>
</evidence>
<keyword evidence="3 5" id="KW-0687">Ribonucleoprotein</keyword>
<name>A0A936F0Q5_9BACT</name>
<evidence type="ECO:0000313" key="8">
    <source>
        <dbReference type="EMBL" id="MBK8571871.1"/>
    </source>
</evidence>
<feature type="region of interest" description="Disordered" evidence="7">
    <location>
        <begin position="1"/>
        <end position="29"/>
    </location>
</feature>
<dbReference type="SUPFAM" id="SSF143034">
    <property type="entry name" value="L35p-like"/>
    <property type="match status" value="1"/>
</dbReference>
<evidence type="ECO:0000313" key="9">
    <source>
        <dbReference type="Proteomes" id="UP000709959"/>
    </source>
</evidence>
<dbReference type="PANTHER" id="PTHR33343:SF1">
    <property type="entry name" value="LARGE RIBOSOMAL SUBUNIT PROTEIN BL35M"/>
    <property type="match status" value="1"/>
</dbReference>
<dbReference type="InterPro" id="IPR018265">
    <property type="entry name" value="Ribosomal_bL35_CS"/>
</dbReference>
<comment type="similarity">
    <text evidence="1 5 6">Belongs to the bacterial ribosomal protein bL35 family.</text>
</comment>
<dbReference type="HAMAP" id="MF_00514">
    <property type="entry name" value="Ribosomal_bL35"/>
    <property type="match status" value="1"/>
</dbReference>
<dbReference type="PRINTS" id="PR00064">
    <property type="entry name" value="RIBOSOMALL35"/>
</dbReference>
<dbReference type="GO" id="GO:0022625">
    <property type="term" value="C:cytosolic large ribosomal subunit"/>
    <property type="evidence" value="ECO:0007669"/>
    <property type="project" value="TreeGrafter"/>
</dbReference>
<evidence type="ECO:0000256" key="6">
    <source>
        <dbReference type="RuleBase" id="RU000568"/>
    </source>
</evidence>
<dbReference type="InterPro" id="IPR037229">
    <property type="entry name" value="Ribosomal_bL35_sf"/>
</dbReference>
<dbReference type="Pfam" id="PF01632">
    <property type="entry name" value="Ribosomal_L35p"/>
    <property type="match status" value="1"/>
</dbReference>
<dbReference type="GO" id="GO:0006412">
    <property type="term" value="P:translation"/>
    <property type="evidence" value="ECO:0007669"/>
    <property type="project" value="UniProtKB-UniRule"/>
</dbReference>
<evidence type="ECO:0000256" key="5">
    <source>
        <dbReference type="HAMAP-Rule" id="MF_00514"/>
    </source>
</evidence>
<dbReference type="PROSITE" id="PS00936">
    <property type="entry name" value="RIBOSOMAL_L35"/>
    <property type="match status" value="1"/>
</dbReference>
<evidence type="ECO:0000256" key="3">
    <source>
        <dbReference type="ARBA" id="ARBA00023274"/>
    </source>
</evidence>
<protein>
    <recommendedName>
        <fullName evidence="4 5">Large ribosomal subunit protein bL35</fullName>
    </recommendedName>
</protein>
<dbReference type="EMBL" id="JADKCH010000002">
    <property type="protein sequence ID" value="MBK8571871.1"/>
    <property type="molecule type" value="Genomic_DNA"/>
</dbReference>
<dbReference type="NCBIfam" id="TIGR00001">
    <property type="entry name" value="rpmI_bact"/>
    <property type="match status" value="1"/>
</dbReference>
<dbReference type="GO" id="GO:0003735">
    <property type="term" value="F:structural constituent of ribosome"/>
    <property type="evidence" value="ECO:0007669"/>
    <property type="project" value="InterPro"/>
</dbReference>
<dbReference type="PANTHER" id="PTHR33343">
    <property type="entry name" value="54S RIBOSOMAL PROTEIN BL35M"/>
    <property type="match status" value="1"/>
</dbReference>
<evidence type="ECO:0000256" key="7">
    <source>
        <dbReference type="SAM" id="MobiDB-lite"/>
    </source>
</evidence>
<dbReference type="Gene3D" id="4.10.410.60">
    <property type="match status" value="1"/>
</dbReference>
<dbReference type="Proteomes" id="UP000709959">
    <property type="component" value="Unassembled WGS sequence"/>
</dbReference>
<dbReference type="InterPro" id="IPR021137">
    <property type="entry name" value="Ribosomal_bL35-like"/>
</dbReference>
<keyword evidence="2 5" id="KW-0689">Ribosomal protein</keyword>
<evidence type="ECO:0000256" key="4">
    <source>
        <dbReference type="ARBA" id="ARBA00071664"/>
    </source>
</evidence>
<comment type="caution">
    <text evidence="8">The sequence shown here is derived from an EMBL/GenBank/DDBJ whole genome shotgun (WGS) entry which is preliminary data.</text>
</comment>
<reference evidence="8 9" key="1">
    <citation type="submission" date="2020-10" db="EMBL/GenBank/DDBJ databases">
        <title>Connecting structure to function with the recovery of over 1000 high-quality activated sludge metagenome-assembled genomes encoding full-length rRNA genes using long-read sequencing.</title>
        <authorList>
            <person name="Singleton C.M."/>
            <person name="Petriglieri F."/>
            <person name="Kristensen J.M."/>
            <person name="Kirkegaard R.H."/>
            <person name="Michaelsen T.Y."/>
            <person name="Andersen M.H."/>
            <person name="Karst S.M."/>
            <person name="Dueholm M.S."/>
            <person name="Nielsen P.H."/>
            <person name="Albertsen M."/>
        </authorList>
    </citation>
    <scope>NUCLEOTIDE SEQUENCE [LARGE SCALE GENOMIC DNA]</scope>
    <source>
        <strain evidence="8">OdNE_18-Q3-R46-58_MAXAC.008</strain>
    </source>
</reference>
<organism evidence="8 9">
    <name type="scientific">Candidatus Geothrix odensensis</name>
    <dbReference type="NCBI Taxonomy" id="2954440"/>
    <lineage>
        <taxon>Bacteria</taxon>
        <taxon>Pseudomonadati</taxon>
        <taxon>Acidobacteriota</taxon>
        <taxon>Holophagae</taxon>
        <taxon>Holophagales</taxon>
        <taxon>Holophagaceae</taxon>
        <taxon>Geothrix</taxon>
    </lineage>
</organism>
<dbReference type="InterPro" id="IPR001706">
    <property type="entry name" value="Ribosomal_bL35"/>
</dbReference>
<proteinExistence type="inferred from homology"/>
<evidence type="ECO:0000256" key="2">
    <source>
        <dbReference type="ARBA" id="ARBA00022980"/>
    </source>
</evidence>
<dbReference type="AlphaFoldDB" id="A0A936F0Q5"/>
<sequence>MSGYKIKTHKGAQKRFKKTAGGKFKRGCSHQRHILTKKTAKRKRQLDMGRMVAKADQKAVMAMLPYA</sequence>
<dbReference type="FunFam" id="4.10.410.60:FF:000001">
    <property type="entry name" value="50S ribosomal protein L35"/>
    <property type="match status" value="1"/>
</dbReference>
<gene>
    <name evidence="5 8" type="primary">rpmI</name>
    <name evidence="8" type="ORF">IPN91_04310</name>
</gene>
<accession>A0A936F0Q5</accession>